<evidence type="ECO:0000313" key="2">
    <source>
        <dbReference type="Proteomes" id="UP000250123"/>
    </source>
</evidence>
<dbReference type="Gene3D" id="1.25.10.10">
    <property type="entry name" value="Leucine-rich Repeat Variant"/>
    <property type="match status" value="1"/>
</dbReference>
<gene>
    <name evidence="1" type="ORF">SHEWBE_1481</name>
</gene>
<dbReference type="Proteomes" id="UP000250123">
    <property type="component" value="Chromosome SHEWBE"/>
</dbReference>
<dbReference type="EMBL" id="LS483452">
    <property type="protein sequence ID" value="SQH75447.1"/>
    <property type="molecule type" value="Genomic_DNA"/>
</dbReference>
<proteinExistence type="predicted"/>
<reference evidence="2" key="1">
    <citation type="submission" date="2018-06" db="EMBL/GenBank/DDBJ databases">
        <authorList>
            <person name="Cea G.-C."/>
            <person name="William W."/>
        </authorList>
    </citation>
    <scope>NUCLEOTIDE SEQUENCE [LARGE SCALE GENOMIC DNA]</scope>
    <source>
        <strain evidence="2">DB21MT-2</strain>
    </source>
</reference>
<name>A0A330M6R5_9GAMM</name>
<protein>
    <submittedName>
        <fullName evidence="1">Uncharacterized protein</fullName>
    </submittedName>
</protein>
<dbReference type="RefSeq" id="WP_112351966.1">
    <property type="nucleotide sequence ID" value="NZ_LS483452.1"/>
</dbReference>
<sequence length="347" mass="38127">MKKQFTMALTGCAVLVAIYFSTGTGSKIQSNTQTAADMSRVNEAISHESPASAQVEGVNIEAKPINSPANKQTKNTVLSPAATYANWTEMKELLAKGEVNIEFEKQLIDSLRKTSNPQVYEEFKQLLKVTDSNLNTRNQEYLLSLLAVINTEESVSLLLKTLENEKITDSNAIYVAKKSLQQIAQSVAHIDQLEASFKTMSSDNQFLADVANGIAKNAAEQNLDFLVAQVDAANDKSPIAMASMSNITNERLVPQLQRLINTRDAQSDLSIASLNTLATMGQYEAAVALIQWSAQQSVSSKAFVGELFSTAVQRSPSTYRAIEKQLNRQQFTSTEIKLVIEDIYSKK</sequence>
<evidence type="ECO:0000313" key="1">
    <source>
        <dbReference type="EMBL" id="SQH75447.1"/>
    </source>
</evidence>
<organism evidence="1 2">
    <name type="scientific">Shewanella benthica</name>
    <dbReference type="NCBI Taxonomy" id="43661"/>
    <lineage>
        <taxon>Bacteria</taxon>
        <taxon>Pseudomonadati</taxon>
        <taxon>Pseudomonadota</taxon>
        <taxon>Gammaproteobacteria</taxon>
        <taxon>Alteromonadales</taxon>
        <taxon>Shewanellaceae</taxon>
        <taxon>Shewanella</taxon>
    </lineage>
</organism>
<dbReference type="KEGG" id="sbk:SHEWBE_1481"/>
<accession>A0A330M6R5</accession>
<dbReference type="AlphaFoldDB" id="A0A330M6R5"/>
<dbReference type="InterPro" id="IPR011989">
    <property type="entry name" value="ARM-like"/>
</dbReference>
<dbReference type="OrthoDB" id="6396690at2"/>